<dbReference type="PANTHER" id="PTHR38166:SF1">
    <property type="entry name" value="C2H2-TYPE DOMAIN-CONTAINING PROTEIN"/>
    <property type="match status" value="1"/>
</dbReference>
<feature type="region of interest" description="Disordered" evidence="1">
    <location>
        <begin position="254"/>
        <end position="285"/>
    </location>
</feature>
<protein>
    <submittedName>
        <fullName evidence="2">Ankyrin 3</fullName>
    </submittedName>
</protein>
<dbReference type="Proteomes" id="UP000737391">
    <property type="component" value="Unassembled WGS sequence"/>
</dbReference>
<feature type="region of interest" description="Disordered" evidence="1">
    <location>
        <begin position="1"/>
        <end position="54"/>
    </location>
</feature>
<proteinExistence type="predicted"/>
<evidence type="ECO:0000313" key="2">
    <source>
        <dbReference type="EMBL" id="KAF4485635.1"/>
    </source>
</evidence>
<name>A0A9P5E770_9HYPO</name>
<evidence type="ECO:0000313" key="3">
    <source>
        <dbReference type="Proteomes" id="UP000737391"/>
    </source>
</evidence>
<dbReference type="PANTHER" id="PTHR38166">
    <property type="entry name" value="C2H2-TYPE DOMAIN-CONTAINING PROTEIN-RELATED"/>
    <property type="match status" value="1"/>
</dbReference>
<dbReference type="OrthoDB" id="3564303at2759"/>
<evidence type="ECO:0000256" key="1">
    <source>
        <dbReference type="SAM" id="MobiDB-lite"/>
    </source>
</evidence>
<organism evidence="2 3">
    <name type="scientific">Fusarium agapanthi</name>
    <dbReference type="NCBI Taxonomy" id="1803897"/>
    <lineage>
        <taxon>Eukaryota</taxon>
        <taxon>Fungi</taxon>
        <taxon>Dikarya</taxon>
        <taxon>Ascomycota</taxon>
        <taxon>Pezizomycotina</taxon>
        <taxon>Sordariomycetes</taxon>
        <taxon>Hypocreomycetidae</taxon>
        <taxon>Hypocreales</taxon>
        <taxon>Nectriaceae</taxon>
        <taxon>Fusarium</taxon>
        <taxon>Fusarium fujikuroi species complex</taxon>
    </lineage>
</organism>
<dbReference type="EMBL" id="LUFC02001086">
    <property type="protein sequence ID" value="KAF4485635.1"/>
    <property type="molecule type" value="Genomic_DNA"/>
</dbReference>
<reference evidence="2" key="1">
    <citation type="submission" date="2020-01" db="EMBL/GenBank/DDBJ databases">
        <title>Identification and distribution of gene clusters putatively required for synthesis of sphingolipid metabolism inhibitors in phylogenetically diverse species of the filamentous fungus Fusarium.</title>
        <authorList>
            <person name="Kim H.-S."/>
            <person name="Busman M."/>
            <person name="Brown D.W."/>
            <person name="Divon H."/>
            <person name="Uhlig S."/>
            <person name="Proctor R.H."/>
        </authorList>
    </citation>
    <scope>NUCLEOTIDE SEQUENCE</scope>
    <source>
        <strain evidence="2">NRRL 31653</strain>
    </source>
</reference>
<dbReference type="AlphaFoldDB" id="A0A9P5E770"/>
<sequence>MRSSHEHGQGNKKERQQKGYGDKADRDGTDSEDSGTDKVAVPRYPLPNSPKRQTLECPFAKHDPARYVSCQGLRITSMSYLTQHIARRHVLRDDSPESLTTIAPEKLCVNCTWCRHEFRGQGAWERLHNHTTGCQASNRPATIEQTGVLLPKEFEELTSEVRSVSGTDAKWNVMWIKCFPATPPPGNIVSQLKAQQILQQLLSSSAASPWSSTEIKQSGIEKALGAIFFGLPFTESEPQINDVSTIFSTDQSTFDDLNDGSSTVPESCDDLEDMDQWTHPQDCNL</sequence>
<comment type="caution">
    <text evidence="2">The sequence shown here is derived from an EMBL/GenBank/DDBJ whole genome shotgun (WGS) entry which is preliminary data.</text>
</comment>
<accession>A0A9P5E770</accession>
<feature type="compositionally biased region" description="Basic and acidic residues" evidence="1">
    <location>
        <begin position="1"/>
        <end position="29"/>
    </location>
</feature>
<feature type="compositionally biased region" description="Polar residues" evidence="1">
    <location>
        <begin position="254"/>
        <end position="265"/>
    </location>
</feature>
<gene>
    <name evidence="2" type="ORF">FAGAP_11517</name>
</gene>
<keyword evidence="3" id="KW-1185">Reference proteome</keyword>